<keyword evidence="3" id="KW-1185">Reference proteome</keyword>
<organism evidence="2 3">
    <name type="scientific">Eleginops maclovinus</name>
    <name type="common">Patagonian blennie</name>
    <name type="synonym">Eleginus maclovinus</name>
    <dbReference type="NCBI Taxonomy" id="56733"/>
    <lineage>
        <taxon>Eukaryota</taxon>
        <taxon>Metazoa</taxon>
        <taxon>Chordata</taxon>
        <taxon>Craniata</taxon>
        <taxon>Vertebrata</taxon>
        <taxon>Euteleostomi</taxon>
        <taxon>Actinopterygii</taxon>
        <taxon>Neopterygii</taxon>
        <taxon>Teleostei</taxon>
        <taxon>Neoteleostei</taxon>
        <taxon>Acanthomorphata</taxon>
        <taxon>Eupercaria</taxon>
        <taxon>Perciformes</taxon>
        <taxon>Notothenioidei</taxon>
        <taxon>Eleginopidae</taxon>
        <taxon>Eleginops</taxon>
    </lineage>
</organism>
<dbReference type="AlphaFoldDB" id="A0AAN7XVD5"/>
<evidence type="ECO:0000256" key="1">
    <source>
        <dbReference type="SAM" id="MobiDB-lite"/>
    </source>
</evidence>
<proteinExistence type="predicted"/>
<comment type="caution">
    <text evidence="2">The sequence shown here is derived from an EMBL/GenBank/DDBJ whole genome shotgun (WGS) entry which is preliminary data.</text>
</comment>
<evidence type="ECO:0000313" key="3">
    <source>
        <dbReference type="Proteomes" id="UP001346869"/>
    </source>
</evidence>
<accession>A0AAN7XVD5</accession>
<dbReference type="EMBL" id="JAUZQC010000008">
    <property type="protein sequence ID" value="KAK5867334.1"/>
    <property type="molecule type" value="Genomic_DNA"/>
</dbReference>
<feature type="compositionally biased region" description="Polar residues" evidence="1">
    <location>
        <begin position="1"/>
        <end position="16"/>
    </location>
</feature>
<reference evidence="2 3" key="1">
    <citation type="journal article" date="2023" name="Genes (Basel)">
        <title>Chromosome-Level Genome Assembly and Circadian Gene Repertoire of the Patagonia Blennie Eleginops maclovinus-The Closest Ancestral Proxy of Antarctic Cryonotothenioids.</title>
        <authorList>
            <person name="Cheng C.C."/>
            <person name="Rivera-Colon A.G."/>
            <person name="Minhas B.F."/>
            <person name="Wilson L."/>
            <person name="Rayamajhi N."/>
            <person name="Vargas-Chacoff L."/>
            <person name="Catchen J.M."/>
        </authorList>
    </citation>
    <scope>NUCLEOTIDE SEQUENCE [LARGE SCALE GENOMIC DNA]</scope>
    <source>
        <strain evidence="2">JMC-PN-2008</strain>
    </source>
</reference>
<feature type="compositionally biased region" description="Basic and acidic residues" evidence="1">
    <location>
        <begin position="17"/>
        <end position="30"/>
    </location>
</feature>
<gene>
    <name evidence="2" type="ORF">PBY51_011836</name>
</gene>
<sequence length="102" mass="12091">MLKLNNRTRQLFQPTHAQDRQHGSDRESRLRRSRKHFVHLLTTAIIHTNLRFGQALHTPRNINCRVLKNVRIMLKLNNRTRQLFQPAQDHQHGSETSLVNIN</sequence>
<evidence type="ECO:0000313" key="2">
    <source>
        <dbReference type="EMBL" id="KAK5867334.1"/>
    </source>
</evidence>
<name>A0AAN7XVD5_ELEMC</name>
<reference evidence="2 3" key="2">
    <citation type="journal article" date="2023" name="Mol. Biol. Evol.">
        <title>Genomics of Secondarily Temperate Adaptation in the Only Non-Antarctic Icefish.</title>
        <authorList>
            <person name="Rivera-Colon A.G."/>
            <person name="Rayamajhi N."/>
            <person name="Minhas B.F."/>
            <person name="Madrigal G."/>
            <person name="Bilyk K.T."/>
            <person name="Yoon V."/>
            <person name="Hune M."/>
            <person name="Gregory S."/>
            <person name="Cheng C.H.C."/>
            <person name="Catchen J.M."/>
        </authorList>
    </citation>
    <scope>NUCLEOTIDE SEQUENCE [LARGE SCALE GENOMIC DNA]</scope>
    <source>
        <strain evidence="2">JMC-PN-2008</strain>
    </source>
</reference>
<protein>
    <submittedName>
        <fullName evidence="2">Uncharacterized protein</fullName>
    </submittedName>
</protein>
<dbReference type="Proteomes" id="UP001346869">
    <property type="component" value="Unassembled WGS sequence"/>
</dbReference>
<feature type="region of interest" description="Disordered" evidence="1">
    <location>
        <begin position="1"/>
        <end position="31"/>
    </location>
</feature>